<dbReference type="EMBL" id="BMKB01000007">
    <property type="protein sequence ID" value="GGA60950.1"/>
    <property type="molecule type" value="Genomic_DNA"/>
</dbReference>
<feature type="transmembrane region" description="Helical" evidence="1">
    <location>
        <begin position="46"/>
        <end position="65"/>
    </location>
</feature>
<evidence type="ECO:0000313" key="3">
    <source>
        <dbReference type="Proteomes" id="UP000596977"/>
    </source>
</evidence>
<dbReference type="AlphaFoldDB" id="A0A916RLG7"/>
<dbReference type="OrthoDB" id="7949320at2"/>
<name>A0A916RLG7_9HYPH</name>
<feature type="transmembrane region" description="Helical" evidence="1">
    <location>
        <begin position="77"/>
        <end position="103"/>
    </location>
</feature>
<keyword evidence="1" id="KW-1133">Transmembrane helix</keyword>
<evidence type="ECO:0000313" key="2">
    <source>
        <dbReference type="EMBL" id="GGA60950.1"/>
    </source>
</evidence>
<keyword evidence="3" id="KW-1185">Reference proteome</keyword>
<feature type="transmembrane region" description="Helical" evidence="1">
    <location>
        <begin position="6"/>
        <end position="25"/>
    </location>
</feature>
<gene>
    <name evidence="2" type="ORF">GCM10011499_34030</name>
</gene>
<protein>
    <submittedName>
        <fullName evidence="2">Uncharacterized protein</fullName>
    </submittedName>
</protein>
<dbReference type="Proteomes" id="UP000596977">
    <property type="component" value="Unassembled WGS sequence"/>
</dbReference>
<accession>A0A916RLG7</accession>
<dbReference type="InterPro" id="IPR053803">
    <property type="entry name" value="DUF6949"/>
</dbReference>
<keyword evidence="1" id="KW-0472">Membrane</keyword>
<dbReference type="Pfam" id="PF22258">
    <property type="entry name" value="DUF6949"/>
    <property type="match status" value="1"/>
</dbReference>
<evidence type="ECO:0000256" key="1">
    <source>
        <dbReference type="SAM" id="Phobius"/>
    </source>
</evidence>
<sequence>MSELVLALFIIGVGLSVAGMGTHLYQGISRQVAALRWDGRSALESIWNLFVSFVCGPYIMLRMGLEHEKGKAPSTVSVLLASVISFGWSFVTGLMILGTYVAVARAGI</sequence>
<organism evidence="2 3">
    <name type="scientific">Pelagibacterium lentulum</name>
    <dbReference type="NCBI Taxonomy" id="2029865"/>
    <lineage>
        <taxon>Bacteria</taxon>
        <taxon>Pseudomonadati</taxon>
        <taxon>Pseudomonadota</taxon>
        <taxon>Alphaproteobacteria</taxon>
        <taxon>Hyphomicrobiales</taxon>
        <taxon>Devosiaceae</taxon>
        <taxon>Pelagibacterium</taxon>
    </lineage>
</organism>
<reference evidence="2 3" key="1">
    <citation type="journal article" date="2014" name="Int. J. Syst. Evol. Microbiol.">
        <title>Complete genome sequence of Corynebacterium casei LMG S-19264T (=DSM 44701T), isolated from a smear-ripened cheese.</title>
        <authorList>
            <consortium name="US DOE Joint Genome Institute (JGI-PGF)"/>
            <person name="Walter F."/>
            <person name="Albersmeier A."/>
            <person name="Kalinowski J."/>
            <person name="Ruckert C."/>
        </authorList>
    </citation>
    <scope>NUCLEOTIDE SEQUENCE [LARGE SCALE GENOMIC DNA]</scope>
    <source>
        <strain evidence="2 3">CGMCC 1.15896</strain>
    </source>
</reference>
<keyword evidence="1" id="KW-0812">Transmembrane</keyword>
<comment type="caution">
    <text evidence="2">The sequence shown here is derived from an EMBL/GenBank/DDBJ whole genome shotgun (WGS) entry which is preliminary data.</text>
</comment>
<dbReference type="RefSeq" id="WP_127071583.1">
    <property type="nucleotide sequence ID" value="NZ_BMKB01000007.1"/>
</dbReference>
<proteinExistence type="predicted"/>